<dbReference type="InterPro" id="IPR005162">
    <property type="entry name" value="Retrotrans_gag_dom"/>
</dbReference>
<feature type="domain" description="Integrase zinc-binding" evidence="3">
    <location>
        <begin position="770"/>
        <end position="823"/>
    </location>
</feature>
<feature type="compositionally biased region" description="Polar residues" evidence="1">
    <location>
        <begin position="1"/>
        <end position="16"/>
    </location>
</feature>
<protein>
    <submittedName>
        <fullName evidence="4">Reverse transcriptase domain-containing protein</fullName>
    </submittedName>
</protein>
<dbReference type="InterPro" id="IPR041588">
    <property type="entry name" value="Integrase_H2C2"/>
</dbReference>
<sequence length="913" mass="103487">MRTRSSSNLIVESSTTPKRRNRRRSKQRVEPFSLEETPVVTMADQRTMAELLQAPTEGYGDAIVIPAILAENFELKHGLLNLVTSKQFYGFEKEDPHAHIRWFNKITSTIKYKEVPNSSIKLMLFPFSIEGAARIWLEKEPPRSILTWEDLVSKFINQFFPPSKTTNLRNEITNFQQRFDESFCEAWDRFKDLLRACPHHGFTELHQLDTFYNALNPTDQDSLNAAAGGNLLTKTPRDALTIIENKSKVRNSRNKPVVSKVSANTSSSTTACPSEMAALTDAVNAMLRHVKTSPPETVKAISESCVTCGGPHPYYECLAADGNTFNASAAATTYNQNQGYRPQGETNYRASNQMGPPGFPPVQNNQNRFNQNHGYNQNRGNNFNQGNQNYQVPQVGPSNDLSNYMKTNDVNMRVMQNQISNMRTELKKEMDTTLSRQNNAFKNELRNELTNDIKNMMSSFFQMNTASSSGSGSLPSNTVANPRGDLKAITTRSGISYDGPPIPPPFSPLPKVVEREPEVTKDTVQPSTENIQPPVVQIQAPIDEPVVAPKPKPFIPYPSRANKQKLREKDDNLASKFVEIFRELHFELSFADALLHMPKFASIKVPFSADFVVVDYVVDPRVPLIIGRPFLRTARALIDVYGEELTLEFLMKHNLIVGSNFKTTLNDVNRLSTIECHLRFHIGNDHEKKEINETFPLETLGMVTFHGDSSTPWFADIANYHAGNFVVKGMSSQQKKKFFKDVRHYFWDDLYLFRIYTDQVIRRCVHGQEAVDILMACHNEPTGGHHGANYTAKKVFDFGFYWPTIYRDAHDMVKSCDLCQRQGKSGAQLVNVKPKSSQKMKCLKMQFKYARSLTYGASTLWDYSRLLEGTSTFSWSSITCQNGLKQKRSPLMMPESLLNEISFCPIWNSSCYN</sequence>
<dbReference type="PANTHER" id="PTHR33223">
    <property type="entry name" value="CCHC-TYPE DOMAIN-CONTAINING PROTEIN"/>
    <property type="match status" value="1"/>
</dbReference>
<keyword evidence="5" id="KW-1185">Reference proteome</keyword>
<dbReference type="Gene3D" id="1.10.340.70">
    <property type="match status" value="1"/>
</dbReference>
<dbReference type="PANTHER" id="PTHR33223:SF11">
    <property type="entry name" value="ELEMENT PROTEIN, PUTATIVE-RELATED"/>
    <property type="match status" value="1"/>
</dbReference>
<dbReference type="EMBL" id="BQNB010010668">
    <property type="protein sequence ID" value="GJS80414.1"/>
    <property type="molecule type" value="Genomic_DNA"/>
</dbReference>
<organism evidence="4 5">
    <name type="scientific">Tanacetum coccineum</name>
    <dbReference type="NCBI Taxonomy" id="301880"/>
    <lineage>
        <taxon>Eukaryota</taxon>
        <taxon>Viridiplantae</taxon>
        <taxon>Streptophyta</taxon>
        <taxon>Embryophyta</taxon>
        <taxon>Tracheophyta</taxon>
        <taxon>Spermatophyta</taxon>
        <taxon>Magnoliopsida</taxon>
        <taxon>eudicotyledons</taxon>
        <taxon>Gunneridae</taxon>
        <taxon>Pentapetalae</taxon>
        <taxon>asterids</taxon>
        <taxon>campanulids</taxon>
        <taxon>Asterales</taxon>
        <taxon>Asteraceae</taxon>
        <taxon>Asteroideae</taxon>
        <taxon>Anthemideae</taxon>
        <taxon>Anthemidinae</taxon>
        <taxon>Tanacetum</taxon>
    </lineage>
</organism>
<dbReference type="Pfam" id="PF03732">
    <property type="entry name" value="Retrotrans_gag"/>
    <property type="match status" value="1"/>
</dbReference>
<evidence type="ECO:0000313" key="4">
    <source>
        <dbReference type="EMBL" id="GJS80414.1"/>
    </source>
</evidence>
<keyword evidence="4" id="KW-0548">Nucleotidyltransferase</keyword>
<feature type="region of interest" description="Disordered" evidence="1">
    <location>
        <begin position="1"/>
        <end position="31"/>
    </location>
</feature>
<name>A0ABQ4YRD8_9ASTR</name>
<evidence type="ECO:0000256" key="1">
    <source>
        <dbReference type="SAM" id="MobiDB-lite"/>
    </source>
</evidence>
<feature type="domain" description="Retrotransposon gag" evidence="2">
    <location>
        <begin position="124"/>
        <end position="217"/>
    </location>
</feature>
<proteinExistence type="predicted"/>
<keyword evidence="4" id="KW-0808">Transferase</keyword>
<reference evidence="4" key="1">
    <citation type="journal article" date="2022" name="Int. J. Mol. Sci.">
        <title>Draft Genome of Tanacetum Coccineum: Genomic Comparison of Closely Related Tanacetum-Family Plants.</title>
        <authorList>
            <person name="Yamashiro T."/>
            <person name="Shiraishi A."/>
            <person name="Nakayama K."/>
            <person name="Satake H."/>
        </authorList>
    </citation>
    <scope>NUCLEOTIDE SEQUENCE</scope>
</reference>
<evidence type="ECO:0000259" key="3">
    <source>
        <dbReference type="Pfam" id="PF17921"/>
    </source>
</evidence>
<keyword evidence="4" id="KW-0695">RNA-directed DNA polymerase</keyword>
<accession>A0ABQ4YRD8</accession>
<comment type="caution">
    <text evidence="4">The sequence shown here is derived from an EMBL/GenBank/DDBJ whole genome shotgun (WGS) entry which is preliminary data.</text>
</comment>
<feature type="compositionally biased region" description="Basic residues" evidence="1">
    <location>
        <begin position="17"/>
        <end position="26"/>
    </location>
</feature>
<dbReference type="Proteomes" id="UP001151760">
    <property type="component" value="Unassembled WGS sequence"/>
</dbReference>
<reference evidence="4" key="2">
    <citation type="submission" date="2022-01" db="EMBL/GenBank/DDBJ databases">
        <authorList>
            <person name="Yamashiro T."/>
            <person name="Shiraishi A."/>
            <person name="Satake H."/>
            <person name="Nakayama K."/>
        </authorList>
    </citation>
    <scope>NUCLEOTIDE SEQUENCE</scope>
</reference>
<dbReference type="Pfam" id="PF17921">
    <property type="entry name" value="Integrase_H2C2"/>
    <property type="match status" value="1"/>
</dbReference>
<evidence type="ECO:0000259" key="2">
    <source>
        <dbReference type="Pfam" id="PF03732"/>
    </source>
</evidence>
<dbReference type="GO" id="GO:0003964">
    <property type="term" value="F:RNA-directed DNA polymerase activity"/>
    <property type="evidence" value="ECO:0007669"/>
    <property type="project" value="UniProtKB-KW"/>
</dbReference>
<gene>
    <name evidence="4" type="ORF">Tco_0730295</name>
</gene>
<evidence type="ECO:0000313" key="5">
    <source>
        <dbReference type="Proteomes" id="UP001151760"/>
    </source>
</evidence>